<dbReference type="STRING" id="9305.ENSSHAP00000007540"/>
<feature type="domain" description="Ig-like" evidence="18">
    <location>
        <begin position="590"/>
        <end position="673"/>
    </location>
</feature>
<keyword evidence="16" id="KW-1133">Transmembrane helix</keyword>
<dbReference type="GeneID" id="100924825"/>
<comment type="subcellular location">
    <subcellularLocation>
        <location evidence="1">Cell membrane</location>
        <topology evidence="1">Single-pass type I membrane protein</topology>
    </subcellularLocation>
</comment>
<dbReference type="GO" id="GO:0030246">
    <property type="term" value="F:carbohydrate binding"/>
    <property type="evidence" value="ECO:0007669"/>
    <property type="project" value="UniProtKB-KW"/>
</dbReference>
<gene>
    <name evidence="19" type="primary">CD22</name>
</gene>
<dbReference type="KEGG" id="shr:100924825"/>
<keyword evidence="2" id="KW-1003">Cell membrane</keyword>
<reference evidence="19" key="2">
    <citation type="submission" date="2025-08" db="UniProtKB">
        <authorList>
            <consortium name="Ensembl"/>
        </authorList>
    </citation>
    <scope>IDENTIFICATION</scope>
</reference>
<feature type="transmembrane region" description="Helical" evidence="16">
    <location>
        <begin position="685"/>
        <end position="706"/>
    </location>
</feature>
<dbReference type="PANTHER" id="PTHR46958">
    <property type="entry name" value="B-CELL RECEPTOR CD22"/>
    <property type="match status" value="1"/>
</dbReference>
<feature type="domain" description="Ig-like" evidence="18">
    <location>
        <begin position="416"/>
        <end position="495"/>
    </location>
</feature>
<dbReference type="Ensembl" id="ENSSHAT00000007602.2">
    <property type="protein sequence ID" value="ENSSHAP00000007540.1"/>
    <property type="gene ID" value="ENSSHAG00000006551.2"/>
</dbReference>
<evidence type="ECO:0000313" key="19">
    <source>
        <dbReference type="Ensembl" id="ENSSHAP00000007540.1"/>
    </source>
</evidence>
<dbReference type="OMA" id="DWNNQDL"/>
<dbReference type="FunCoup" id="G3VWI5">
    <property type="interactions" value="330"/>
</dbReference>
<dbReference type="GO" id="GO:0019903">
    <property type="term" value="F:protein phosphatase binding"/>
    <property type="evidence" value="ECO:0007669"/>
    <property type="project" value="TreeGrafter"/>
</dbReference>
<keyword evidence="7 16" id="KW-0472">Membrane</keyword>
<reference evidence="19 20" key="1">
    <citation type="journal article" date="2011" name="Proc. Natl. Acad. Sci. U.S.A.">
        <title>Genetic diversity and population structure of the endangered marsupial Sarcophilus harrisii (Tasmanian devil).</title>
        <authorList>
            <person name="Miller W."/>
            <person name="Hayes V.M."/>
            <person name="Ratan A."/>
            <person name="Petersen D.C."/>
            <person name="Wittekindt N.E."/>
            <person name="Miller J."/>
            <person name="Walenz B."/>
            <person name="Knight J."/>
            <person name="Qi J."/>
            <person name="Zhao F."/>
            <person name="Wang Q."/>
            <person name="Bedoya-Reina O.C."/>
            <person name="Katiyar N."/>
            <person name="Tomsho L.P."/>
            <person name="Kasson L.M."/>
            <person name="Hardie R.A."/>
            <person name="Woodbridge P."/>
            <person name="Tindall E.A."/>
            <person name="Bertelsen M.F."/>
            <person name="Dixon D."/>
            <person name="Pyecroft S."/>
            <person name="Helgen K.M."/>
            <person name="Lesk A.M."/>
            <person name="Pringle T.H."/>
            <person name="Patterson N."/>
            <person name="Zhang Y."/>
            <person name="Kreiss A."/>
            <person name="Woods G.M."/>
            <person name="Jones M.E."/>
            <person name="Schuster S.C."/>
        </authorList>
    </citation>
    <scope>NUCLEOTIDE SEQUENCE [LARGE SCALE GENOMIC DNA]</scope>
</reference>
<evidence type="ECO:0000256" key="3">
    <source>
        <dbReference type="ARBA" id="ARBA00022729"/>
    </source>
</evidence>
<evidence type="ECO:0000256" key="2">
    <source>
        <dbReference type="ARBA" id="ARBA00022475"/>
    </source>
</evidence>
<dbReference type="GO" id="GO:0033691">
    <property type="term" value="F:sialic acid binding"/>
    <property type="evidence" value="ECO:0007669"/>
    <property type="project" value="TreeGrafter"/>
</dbReference>
<dbReference type="GeneTree" id="ENSGT01010000222294"/>
<dbReference type="HOGENOM" id="CLU_017949_0_0_1"/>
<dbReference type="GO" id="GO:0009897">
    <property type="term" value="C:external side of plasma membrane"/>
    <property type="evidence" value="ECO:0007669"/>
    <property type="project" value="TreeGrafter"/>
</dbReference>
<dbReference type="InterPro" id="IPR056386">
    <property type="entry name" value="Ig_CD22"/>
</dbReference>
<evidence type="ECO:0000256" key="9">
    <source>
        <dbReference type="ARBA" id="ARBA00023180"/>
    </source>
</evidence>
<dbReference type="CDD" id="cd00096">
    <property type="entry name" value="Ig"/>
    <property type="match status" value="1"/>
</dbReference>
<comment type="subunit">
    <text evidence="15">Predominantly monomer of isoform CD22-beta. Also found as heterodimer of isoform CD22-beta and a shorter isoform. Interacts with PTPN6/SHP-1, LYN, SYK, PIK3R1/PIK3R2 and PLCG1 upon phosphorylation. Interacts with GRB2, INPP5D and SHC1 upon phosphorylation. May form a complex with INPP5D/SHIP, GRB2 and SHC1.</text>
</comment>
<dbReference type="RefSeq" id="XP_012401147.1">
    <property type="nucleotide sequence ID" value="XM_012545693.3"/>
</dbReference>
<dbReference type="InterPro" id="IPR003598">
    <property type="entry name" value="Ig_sub2"/>
</dbReference>
<dbReference type="GO" id="GO:0050859">
    <property type="term" value="P:negative regulation of B cell receptor signaling pathway"/>
    <property type="evidence" value="ECO:0007669"/>
    <property type="project" value="TreeGrafter"/>
</dbReference>
<keyword evidence="20" id="KW-1185">Reference proteome</keyword>
<dbReference type="Pfam" id="PF13927">
    <property type="entry name" value="Ig_3"/>
    <property type="match status" value="3"/>
</dbReference>
<evidence type="ECO:0000256" key="6">
    <source>
        <dbReference type="ARBA" id="ARBA00022889"/>
    </source>
</evidence>
<feature type="signal peptide" evidence="17">
    <location>
        <begin position="1"/>
        <end position="22"/>
    </location>
</feature>
<dbReference type="InParanoid" id="G3VWI5"/>
<keyword evidence="8" id="KW-1015">Disulfide bond</keyword>
<keyword evidence="9" id="KW-0325">Glycoprotein</keyword>
<dbReference type="GO" id="GO:0005769">
    <property type="term" value="C:early endosome"/>
    <property type="evidence" value="ECO:0007669"/>
    <property type="project" value="TreeGrafter"/>
</dbReference>
<dbReference type="GO" id="GO:0030888">
    <property type="term" value="P:regulation of B cell proliferation"/>
    <property type="evidence" value="ECO:0007669"/>
    <property type="project" value="TreeGrafter"/>
</dbReference>
<dbReference type="OrthoDB" id="10039395at2759"/>
<keyword evidence="5" id="KW-0677">Repeat</keyword>
<dbReference type="GO" id="GO:0070062">
    <property type="term" value="C:extracellular exosome"/>
    <property type="evidence" value="ECO:0007669"/>
    <property type="project" value="TreeGrafter"/>
</dbReference>
<keyword evidence="6" id="KW-0130">Cell adhesion</keyword>
<evidence type="ECO:0000256" key="15">
    <source>
        <dbReference type="ARBA" id="ARBA00046458"/>
    </source>
</evidence>
<evidence type="ECO:0000256" key="17">
    <source>
        <dbReference type="SAM" id="SignalP"/>
    </source>
</evidence>
<dbReference type="eggNOG" id="KOG4475">
    <property type="taxonomic scope" value="Eukaryota"/>
</dbReference>
<feature type="domain" description="Ig-like" evidence="18">
    <location>
        <begin position="141"/>
        <end position="234"/>
    </location>
</feature>
<evidence type="ECO:0000256" key="5">
    <source>
        <dbReference type="ARBA" id="ARBA00022737"/>
    </source>
</evidence>
<evidence type="ECO:0000256" key="14">
    <source>
        <dbReference type="ARBA" id="ARBA00045430"/>
    </source>
</evidence>
<evidence type="ECO:0000256" key="16">
    <source>
        <dbReference type="SAM" id="Phobius"/>
    </source>
</evidence>
<dbReference type="PROSITE" id="PS50835">
    <property type="entry name" value="IG_LIKE"/>
    <property type="match status" value="6"/>
</dbReference>
<feature type="domain" description="Ig-like" evidence="18">
    <location>
        <begin position="502"/>
        <end position="585"/>
    </location>
</feature>
<keyword evidence="4" id="KW-0430">Lectin</keyword>
<feature type="chain" id="PRO_5003458375" description="B-cell receptor CD22" evidence="17">
    <location>
        <begin position="23"/>
        <end position="840"/>
    </location>
</feature>
<evidence type="ECO:0000256" key="10">
    <source>
        <dbReference type="ARBA" id="ARBA00023319"/>
    </source>
</evidence>
<dbReference type="InterPro" id="IPR007110">
    <property type="entry name" value="Ig-like_dom"/>
</dbReference>
<evidence type="ECO:0000256" key="13">
    <source>
        <dbReference type="ARBA" id="ARBA00041781"/>
    </source>
</evidence>
<evidence type="ECO:0000256" key="4">
    <source>
        <dbReference type="ARBA" id="ARBA00022734"/>
    </source>
</evidence>
<proteinExistence type="inferred from homology"/>
<feature type="domain" description="Ig-like" evidence="18">
    <location>
        <begin position="241"/>
        <end position="324"/>
    </location>
</feature>
<dbReference type="Gene3D" id="2.60.40.10">
    <property type="entry name" value="Immunoglobulins"/>
    <property type="match status" value="6"/>
</dbReference>
<name>G3VWI5_SARHA</name>
<dbReference type="Pfam" id="PF08205">
    <property type="entry name" value="C2-set_2"/>
    <property type="match status" value="1"/>
</dbReference>
<dbReference type="SMART" id="SM00408">
    <property type="entry name" value="IGc2"/>
    <property type="match status" value="4"/>
</dbReference>
<dbReference type="SUPFAM" id="SSF48726">
    <property type="entry name" value="Immunoglobulin"/>
    <property type="match status" value="6"/>
</dbReference>
<dbReference type="SMART" id="SM00409">
    <property type="entry name" value="IG"/>
    <property type="match status" value="7"/>
</dbReference>
<dbReference type="Pfam" id="PF13895">
    <property type="entry name" value="Ig_2"/>
    <property type="match status" value="1"/>
</dbReference>
<evidence type="ECO:0000256" key="8">
    <source>
        <dbReference type="ARBA" id="ARBA00023157"/>
    </source>
</evidence>
<dbReference type="InterPro" id="IPR003599">
    <property type="entry name" value="Ig_sub"/>
</dbReference>
<dbReference type="AlphaFoldDB" id="G3VWI5"/>
<evidence type="ECO:0000256" key="1">
    <source>
        <dbReference type="ARBA" id="ARBA00004251"/>
    </source>
</evidence>
<evidence type="ECO:0000256" key="11">
    <source>
        <dbReference type="ARBA" id="ARBA00038361"/>
    </source>
</evidence>
<keyword evidence="10" id="KW-0393">Immunoglobulin domain</keyword>
<protein>
    <recommendedName>
        <fullName evidence="12">B-cell receptor CD22</fullName>
    </recommendedName>
    <alternativeName>
        <fullName evidence="13">Sialic acid-binding Ig-like lectin 2</fullName>
    </alternativeName>
</protein>
<evidence type="ECO:0000256" key="7">
    <source>
        <dbReference type="ARBA" id="ARBA00023136"/>
    </source>
</evidence>
<dbReference type="Pfam" id="PF24518">
    <property type="entry name" value="Ig_CD22"/>
    <property type="match status" value="1"/>
</dbReference>
<reference evidence="19" key="3">
    <citation type="submission" date="2025-09" db="UniProtKB">
        <authorList>
            <consortium name="Ensembl"/>
        </authorList>
    </citation>
    <scope>IDENTIFICATION</scope>
</reference>
<accession>G3VWI5</accession>
<dbReference type="CTD" id="933"/>
<dbReference type="GO" id="GO:0055037">
    <property type="term" value="C:recycling endosome"/>
    <property type="evidence" value="ECO:0007669"/>
    <property type="project" value="TreeGrafter"/>
</dbReference>
<evidence type="ECO:0000259" key="18">
    <source>
        <dbReference type="PROSITE" id="PS50835"/>
    </source>
</evidence>
<dbReference type="InterPro" id="IPR013162">
    <property type="entry name" value="CD80_C2-set"/>
</dbReference>
<organism evidence="19 20">
    <name type="scientific">Sarcophilus harrisii</name>
    <name type="common">Tasmanian devil</name>
    <name type="synonym">Sarcophilus laniarius</name>
    <dbReference type="NCBI Taxonomy" id="9305"/>
    <lineage>
        <taxon>Eukaryota</taxon>
        <taxon>Metazoa</taxon>
        <taxon>Chordata</taxon>
        <taxon>Craniata</taxon>
        <taxon>Vertebrata</taxon>
        <taxon>Euteleostomi</taxon>
        <taxon>Mammalia</taxon>
        <taxon>Metatheria</taxon>
        <taxon>Dasyuromorphia</taxon>
        <taxon>Dasyuridae</taxon>
        <taxon>Sarcophilus</taxon>
    </lineage>
</organism>
<feature type="domain" description="Ig-like" evidence="18">
    <location>
        <begin position="329"/>
        <end position="412"/>
    </location>
</feature>
<dbReference type="InterPro" id="IPR013783">
    <property type="entry name" value="Ig-like_fold"/>
</dbReference>
<keyword evidence="16" id="KW-0812">Transmembrane</keyword>
<dbReference type="InterPro" id="IPR036179">
    <property type="entry name" value="Ig-like_dom_sf"/>
</dbReference>
<keyword evidence="3 17" id="KW-0732">Signal</keyword>
<dbReference type="PANTHER" id="PTHR46958:SF1">
    <property type="entry name" value="B-CELL RECEPTOR CD22"/>
    <property type="match status" value="1"/>
</dbReference>
<dbReference type="GO" id="GO:0042609">
    <property type="term" value="F:CD4 receptor binding"/>
    <property type="evidence" value="ECO:0007669"/>
    <property type="project" value="TreeGrafter"/>
</dbReference>
<sequence>MRGLLQLSFLVVGFPFLGLCNWDVKLPNDIHVWEGTCVQIPCSFKINNGMRVLDNFLLYHNPVYDELTKKFKGTILFNLHNPAENLRIEFLGHQKKEDCSLLIHRVQMSDSGILGLRMIAQRNEMWMSYMPLNVTATVPQPHIQLPQQLQELQQVTVTCFLNYFCPEYLVSMRWFLDGQEVPPDQVKQSVSKSPQRISTDSQFTFVPDWTHHGKELSCRVWNAIDEQLSEKNVQLDVKHTPKVTIEPSPHLEVKEGESATLKCLLQSSNPKAQGRFLWFKDEKILSKSDENLTLSKIQWQQTGNYQCAAVNEIGCGKSEAVHLQVLYSPKLSKIQANKFTVLENDTVDLYCATEAFPLPTNYTWYQDEKQILGETNQNLMFQRVNRQQTGQYTCLAENSEGRGEISEKARLDVQFPPTRVFVIIISQTPIREGDFVTLACSYEQSNPPVNSYLWRSPLSKKVSSNIFNISKVSWNAEPITCWACNIKCSASTPLNLDVQYAPRDVKIILVTPKSDIRSGDRVQLQCDFGSSHPQNVNYSWTLNGKHFHKGKYLNWSSISPEDAGLYICIVTNSIGQGHSREWDLNILYPPRHFQVSINPSDMVMEKTNVELTCEADANPAIHLYTWFDWRGRKINYYGQKLTLWPVMTYQSGAYWCQGTNKLGTGQSLPVLLTVYYSPETIGKRIALGFGVCLAIFLLALLALQYVRCWKKIREQDFREQPNRQGSFFIRNKRMRKPPSTAAPQSLGYYNPAAEERVDYSTLQFPLPSSPYLETAPVSIQPEDQSVTYAVVKKPAKSDYENVTPQSSPEEEGLHYSELIQFGDGRRLTTQEEVEYVTLKH</sequence>
<evidence type="ECO:0000256" key="12">
    <source>
        <dbReference type="ARBA" id="ARBA00040106"/>
    </source>
</evidence>
<evidence type="ECO:0000313" key="20">
    <source>
        <dbReference type="Proteomes" id="UP000007648"/>
    </source>
</evidence>
<dbReference type="GO" id="GO:0042113">
    <property type="term" value="P:B cell activation"/>
    <property type="evidence" value="ECO:0007669"/>
    <property type="project" value="TreeGrafter"/>
</dbReference>
<dbReference type="Proteomes" id="UP000007648">
    <property type="component" value="Unassembled WGS sequence"/>
</dbReference>
<comment type="function">
    <text evidence="14">Most highly expressed siglec (sialic acid-binding immunoglobulin-like lectin) on B-cells that plays a role in various aspects of B-cell biology including differentiation, antigen presentation, and trafficking to bone marrow. Binds to alpha 2,6-linked sialic acid residues of surface molecules such as CD22 itself, CD45 and IgM in a cis configuration. Can also bind to ligands on other cells as an adhesion molecule in a trans configuration. Acts as an inhibitory coreceptor on the surface of B-cells and inhibits B-cell receptor induced signaling, characterized by inhibition of the calcium mobilization and cellular activation. Mechanistically, the immunoreceptor tyrosine-based inhibitory motif domain is phosphorylated by the Src kinase LYN, which in turn leads to the recruitment of the protein tyrosine phosphatase 1/PTPN6, leading to the negative regulation of BCR signaling. If this negative signaling from is of sufficient strength, apoptosis of the B-cell can be induced.</text>
</comment>
<comment type="similarity">
    <text evidence="11">Belongs to the immunoglobulin superfamily. SIGLEC (sialic acid binding Ig-like lectin) family.</text>
</comment>
<dbReference type="GO" id="GO:0007155">
    <property type="term" value="P:cell adhesion"/>
    <property type="evidence" value="ECO:0007669"/>
    <property type="project" value="UniProtKB-KW"/>
</dbReference>